<gene>
    <name evidence="2" type="ORF">PTTT1_LOCUS6394</name>
</gene>
<dbReference type="Proteomes" id="UP000836788">
    <property type="component" value="Chromosome 10"/>
</dbReference>
<evidence type="ECO:0000256" key="1">
    <source>
        <dbReference type="SAM" id="MobiDB-lite"/>
    </source>
</evidence>
<organism evidence="2">
    <name type="scientific">Phaeodactylum tricornutum</name>
    <name type="common">Diatom</name>
    <dbReference type="NCBI Taxonomy" id="2850"/>
    <lineage>
        <taxon>Eukaryota</taxon>
        <taxon>Sar</taxon>
        <taxon>Stramenopiles</taxon>
        <taxon>Ochrophyta</taxon>
        <taxon>Bacillariophyta</taxon>
        <taxon>Bacillariophyceae</taxon>
        <taxon>Bacillariophycidae</taxon>
        <taxon>Naviculales</taxon>
        <taxon>Phaeodactylaceae</taxon>
        <taxon>Phaeodactylum</taxon>
    </lineage>
</organism>
<name>A0A8J9T666_PHATR</name>
<sequence>MVAAPTLIALQRGLILPPTTDLFETVCYSEVKLVEEGSQNPSLWLTVTHKRNLSHSFHSLSTMVPSLLPTSAPLWKRWNRRRKPSTRKADDTSPLLHPGMPPNVSWWNSPLLDENSFIPVFPESLQEAESLEAQWDRLDRLDGIAGKRFQNKNRKNKQASCRPPLTRAPQIHGLDSKSYETTETEDDSQSERSVETPLVPTAIRWADHHNLPLAKTHVLNLHGGQHRLVILLIHPIARKFEFLHVEYDVSQRLTVGGILQQIPHLASSKWFRPLHFTALYHSRTGSATNDGEKSTSHHRSSCTELIHIVTCQDYDFAWNEILIAVADTFEASVVTEQASQLLLNAPLRKAVRKAKYTGRALQQLKPDSKSTNLSRQLDAIEKLALSWDHIPDFDALKSVLHNAFDLFCNPAKYQVLDVFDDLSILSVSIDDHEFR</sequence>
<dbReference type="EMBL" id="OU594951">
    <property type="protein sequence ID" value="CAG9278266.1"/>
    <property type="molecule type" value="Genomic_DNA"/>
</dbReference>
<feature type="region of interest" description="Disordered" evidence="1">
    <location>
        <begin position="146"/>
        <end position="195"/>
    </location>
</feature>
<evidence type="ECO:0000313" key="2">
    <source>
        <dbReference type="EMBL" id="CAG9278266.1"/>
    </source>
</evidence>
<protein>
    <submittedName>
        <fullName evidence="2">Uncharacterized protein</fullName>
    </submittedName>
</protein>
<reference evidence="2" key="1">
    <citation type="submission" date="2022-02" db="EMBL/GenBank/DDBJ databases">
        <authorList>
            <person name="Giguere J D."/>
        </authorList>
    </citation>
    <scope>NUCLEOTIDE SEQUENCE</scope>
    <source>
        <strain evidence="2">CCAP 1055/1</strain>
    </source>
</reference>
<dbReference type="AlphaFoldDB" id="A0A8J9T666"/>
<accession>A0A8J9T666</accession>
<proteinExistence type="predicted"/>